<dbReference type="Proteomes" id="UP000238392">
    <property type="component" value="Unassembled WGS sequence"/>
</dbReference>
<reference evidence="2 3" key="1">
    <citation type="submission" date="2018-03" db="EMBL/GenBank/DDBJ databases">
        <title>Genomic Encyclopedia of Archaeal and Bacterial Type Strains, Phase II (KMG-II): from individual species to whole genera.</title>
        <authorList>
            <person name="Goeker M."/>
        </authorList>
    </citation>
    <scope>NUCLEOTIDE SEQUENCE [LARGE SCALE GENOMIC DNA]</scope>
    <source>
        <strain evidence="2 3">DSM 100212</strain>
    </source>
</reference>
<protein>
    <submittedName>
        <fullName evidence="2">Uncharacterized protein</fullName>
    </submittedName>
</protein>
<feature type="region of interest" description="Disordered" evidence="1">
    <location>
        <begin position="259"/>
        <end position="279"/>
    </location>
</feature>
<proteinExistence type="predicted"/>
<comment type="caution">
    <text evidence="2">The sequence shown here is derived from an EMBL/GenBank/DDBJ whole genome shotgun (WGS) entry which is preliminary data.</text>
</comment>
<evidence type="ECO:0000313" key="2">
    <source>
        <dbReference type="EMBL" id="PRY94045.1"/>
    </source>
</evidence>
<dbReference type="AlphaFoldDB" id="A0A2T0X553"/>
<accession>A0A2T0X553</accession>
<sequence>MIIYNIRILSRRAAIGLALKSPAPKIIPLSDPERLRARNYFTCRLTNDDRDEAFVAESLSQKGLQGLWFDKRNERAEVSLQNKFLPSLNFEVIHYAQELEIRYISSLDFLWSTLTLKARRELAKHRFKIWAFSKAKLPREDRMEVLVWAYHWTLKKRDFRPTFTTHSFLLEKHGKLFYYHPQKEELTKYYRIVFESLVESGEFNREPNSSLVRLTPKALATLENYEESDRRHLDNLRQQRILGQPKSCLRCLLLRRTPTPAAPARSRTGPRPAAPLRRQ</sequence>
<evidence type="ECO:0000256" key="1">
    <source>
        <dbReference type="SAM" id="MobiDB-lite"/>
    </source>
</evidence>
<dbReference type="EMBL" id="PVTQ01000001">
    <property type="protein sequence ID" value="PRY94045.1"/>
    <property type="molecule type" value="Genomic_DNA"/>
</dbReference>
<organism evidence="2 3">
    <name type="scientific">Donghicola tyrosinivorans</name>
    <dbReference type="NCBI Taxonomy" id="1652492"/>
    <lineage>
        <taxon>Bacteria</taxon>
        <taxon>Pseudomonadati</taxon>
        <taxon>Pseudomonadota</taxon>
        <taxon>Alphaproteobacteria</taxon>
        <taxon>Rhodobacterales</taxon>
        <taxon>Roseobacteraceae</taxon>
        <taxon>Donghicola</taxon>
    </lineage>
</organism>
<gene>
    <name evidence="2" type="ORF">CLV74_101175</name>
</gene>
<name>A0A2T0X553_9RHOB</name>
<evidence type="ECO:0000313" key="3">
    <source>
        <dbReference type="Proteomes" id="UP000238392"/>
    </source>
</evidence>
<keyword evidence="3" id="KW-1185">Reference proteome</keyword>